<dbReference type="EMBL" id="BMIB01000003">
    <property type="protein sequence ID" value="GGH72037.1"/>
    <property type="molecule type" value="Genomic_DNA"/>
</dbReference>
<dbReference type="AlphaFoldDB" id="A0A917MYS1"/>
<comment type="caution">
    <text evidence="2">The sequence shown here is derived from an EMBL/GenBank/DDBJ whole genome shotgun (WGS) entry which is preliminary data.</text>
</comment>
<protein>
    <recommendedName>
        <fullName evidence="4">Molybdopterin-binding protein</fullName>
    </recommendedName>
</protein>
<dbReference type="RefSeq" id="WP_188954020.1">
    <property type="nucleotide sequence ID" value="NZ_BMIB01000003.1"/>
</dbReference>
<proteinExistence type="predicted"/>
<evidence type="ECO:0000313" key="2">
    <source>
        <dbReference type="EMBL" id="GGH72037.1"/>
    </source>
</evidence>
<organism evidence="2 3">
    <name type="scientific">Filimonas zeae</name>
    <dbReference type="NCBI Taxonomy" id="1737353"/>
    <lineage>
        <taxon>Bacteria</taxon>
        <taxon>Pseudomonadati</taxon>
        <taxon>Bacteroidota</taxon>
        <taxon>Chitinophagia</taxon>
        <taxon>Chitinophagales</taxon>
        <taxon>Chitinophagaceae</taxon>
        <taxon>Filimonas</taxon>
    </lineage>
</organism>
<keyword evidence="3" id="KW-1185">Reference proteome</keyword>
<evidence type="ECO:0008006" key="4">
    <source>
        <dbReference type="Google" id="ProtNLM"/>
    </source>
</evidence>
<keyword evidence="1" id="KW-0732">Signal</keyword>
<dbReference type="InterPro" id="IPR036374">
    <property type="entry name" value="OxRdtase_Mopterin-bd_sf"/>
</dbReference>
<reference evidence="2" key="1">
    <citation type="journal article" date="2014" name="Int. J. Syst. Evol. Microbiol.">
        <title>Complete genome sequence of Corynebacterium casei LMG S-19264T (=DSM 44701T), isolated from a smear-ripened cheese.</title>
        <authorList>
            <consortium name="US DOE Joint Genome Institute (JGI-PGF)"/>
            <person name="Walter F."/>
            <person name="Albersmeier A."/>
            <person name="Kalinowski J."/>
            <person name="Ruckert C."/>
        </authorList>
    </citation>
    <scope>NUCLEOTIDE SEQUENCE</scope>
    <source>
        <strain evidence="2">CGMCC 1.15290</strain>
    </source>
</reference>
<feature type="chain" id="PRO_5036711112" description="Molybdopterin-binding protein" evidence="1">
    <location>
        <begin position="19"/>
        <end position="171"/>
    </location>
</feature>
<sequence>MRLVFILFLTVLSCQSAAGQHSITVSDTITVTVSGKHAGIITAAQLQKLSAAALPDVVIRNHNGVPKDTLHGLKGVLLKDLLRLDSLLTSSPKLWSTYYLSFVATDGYTVVFSWNELFNSPAGANTWLLTAKNGVALPQMHDHIAVLCTSDANTGRRFVKGLREIRVISVQ</sequence>
<dbReference type="Proteomes" id="UP000627292">
    <property type="component" value="Unassembled WGS sequence"/>
</dbReference>
<feature type="signal peptide" evidence="1">
    <location>
        <begin position="1"/>
        <end position="18"/>
    </location>
</feature>
<evidence type="ECO:0000313" key="3">
    <source>
        <dbReference type="Proteomes" id="UP000627292"/>
    </source>
</evidence>
<reference evidence="2" key="2">
    <citation type="submission" date="2020-09" db="EMBL/GenBank/DDBJ databases">
        <authorList>
            <person name="Sun Q."/>
            <person name="Zhou Y."/>
        </authorList>
    </citation>
    <scope>NUCLEOTIDE SEQUENCE</scope>
    <source>
        <strain evidence="2">CGMCC 1.15290</strain>
    </source>
</reference>
<gene>
    <name evidence="2" type="ORF">GCM10011379_32030</name>
</gene>
<name>A0A917MYS1_9BACT</name>
<evidence type="ECO:0000256" key="1">
    <source>
        <dbReference type="SAM" id="SignalP"/>
    </source>
</evidence>
<dbReference type="Gene3D" id="3.90.420.10">
    <property type="entry name" value="Oxidoreductase, molybdopterin-binding domain"/>
    <property type="match status" value="1"/>
</dbReference>
<accession>A0A917MYS1</accession>